<feature type="domain" description="PAS" evidence="6">
    <location>
        <begin position="7"/>
        <end position="61"/>
    </location>
</feature>
<dbReference type="PROSITE" id="PS50883">
    <property type="entry name" value="EAL"/>
    <property type="match status" value="1"/>
</dbReference>
<sequence length="847" mass="93619">MPIAKNLSAIFIQTLEQAVDGVVVIDTQNCVVLFNRAAEGLWGISREEVIGQDVSVLVPESMREKHDEYVSSSRRAGVNKMVGATRDVPIHRKDGSHRWGAMSISRVESEGQVLFTAFVKDVTVYRREQRRIKLLSLVADQTDNAIVITDGSGRIIYVNGGFERVFGYAFSEVENSRPVALLSPHVPEVSVGLIYERLCSGHSVRIEELTQAKSGERMWCNVAISPVLSGNGELANTVTVLADITNSKIHEVLQFCILDAMVREMPLEAVMDLVCKEVERIAPEVMATVIQVDEDGRMHPLCASTLSEVYAHLIEGRLVSDCTGASSAAALLGEPVVCGDIETDTCWAGVCDHLLRRGLKSCWSIPIKSARGASIGVLTFYYNDKRMPSALHQQLVDVVIPLCVLAMEREVNQENIRQLAFYDSLTGLPNRSLLHAKADHALTEARRTKSAMAVLFIDLDRFKQVNDSLGHPAGDELLKVVAERLRSHRRPADIVGRLSGDEFVVVLPNCDNECVTEVVEEIRLSISEVCQIAGSLVSPSASIGISVYPQDGHDMGTLVHRADMAMYQAKGGGRGRFSFFSYELNQLAQERQALEGALRHAIENRELTLSYQPQVNMDDGKLYGVEALARWTHPKFGEVSPARFIPLAEECGLIGQLGNWAIQEACRQLAVWRKKGLGIPSISVNLSPSNFHNLDLGGMIMRTLDQHSLIAGDLTLELTESVLLDTNPNTTKVLHEIHAQGVKLAMDDFGTGYSSLSYLRKLPIHELKLDRSFVMDLEVDETSRALSDAVLHIGDSLQLRVVAEGVEEQGQYQILKDQGYHVVQGYLLSKPLAPKDFEVWMDQYHGY</sequence>
<dbReference type="InterPro" id="IPR000014">
    <property type="entry name" value="PAS"/>
</dbReference>
<dbReference type="NCBIfam" id="TIGR00254">
    <property type="entry name" value="GGDEF"/>
    <property type="match status" value="1"/>
</dbReference>
<keyword evidence="4" id="KW-0973">c-di-GMP</keyword>
<dbReference type="CDD" id="cd01949">
    <property type="entry name" value="GGDEF"/>
    <property type="match status" value="1"/>
</dbReference>
<dbReference type="InterPro" id="IPR001633">
    <property type="entry name" value="EAL_dom"/>
</dbReference>
<evidence type="ECO:0000259" key="6">
    <source>
        <dbReference type="PROSITE" id="PS50112"/>
    </source>
</evidence>
<comment type="cofactor">
    <cofactor evidence="1">
        <name>Mg(2+)</name>
        <dbReference type="ChEBI" id="CHEBI:18420"/>
    </cofactor>
</comment>
<feature type="domain" description="EAL" evidence="7">
    <location>
        <begin position="591"/>
        <end position="845"/>
    </location>
</feature>
<comment type="catalytic activity">
    <reaction evidence="5">
        <text>3',3'-c-di-GMP + H2O = 5'-phosphoguanylyl(3'-&gt;5')guanosine + H(+)</text>
        <dbReference type="Rhea" id="RHEA:24902"/>
        <dbReference type="ChEBI" id="CHEBI:15377"/>
        <dbReference type="ChEBI" id="CHEBI:15378"/>
        <dbReference type="ChEBI" id="CHEBI:58754"/>
        <dbReference type="ChEBI" id="CHEBI:58805"/>
        <dbReference type="EC" id="3.1.4.52"/>
    </reaction>
    <physiologicalReaction direction="left-to-right" evidence="5">
        <dbReference type="Rhea" id="RHEA:24903"/>
    </physiologicalReaction>
</comment>
<dbReference type="SMART" id="SM00052">
    <property type="entry name" value="EAL"/>
    <property type="match status" value="1"/>
</dbReference>
<evidence type="ECO:0000256" key="2">
    <source>
        <dbReference type="ARBA" id="ARBA00004533"/>
    </source>
</evidence>
<dbReference type="PANTHER" id="PTHR44757">
    <property type="entry name" value="DIGUANYLATE CYCLASE DGCP"/>
    <property type="match status" value="1"/>
</dbReference>
<organism evidence="9 10">
    <name type="scientific">Pseudomonas aegrilactucae</name>
    <dbReference type="NCBI Taxonomy" id="2854028"/>
    <lineage>
        <taxon>Bacteria</taxon>
        <taxon>Pseudomonadati</taxon>
        <taxon>Pseudomonadota</taxon>
        <taxon>Gammaproteobacteria</taxon>
        <taxon>Pseudomonadales</taxon>
        <taxon>Pseudomonadaceae</taxon>
        <taxon>Pseudomonas</taxon>
    </lineage>
</organism>
<evidence type="ECO:0000256" key="1">
    <source>
        <dbReference type="ARBA" id="ARBA00001946"/>
    </source>
</evidence>
<evidence type="ECO:0000256" key="3">
    <source>
        <dbReference type="ARBA" id="ARBA00012282"/>
    </source>
</evidence>
<evidence type="ECO:0000259" key="8">
    <source>
        <dbReference type="PROSITE" id="PS50887"/>
    </source>
</evidence>
<dbReference type="PANTHER" id="PTHR44757:SF2">
    <property type="entry name" value="BIOFILM ARCHITECTURE MAINTENANCE PROTEIN MBAA"/>
    <property type="match status" value="1"/>
</dbReference>
<dbReference type="InterPro" id="IPR052155">
    <property type="entry name" value="Biofilm_reg_signaling"/>
</dbReference>
<keyword evidence="10" id="KW-1185">Reference proteome</keyword>
<dbReference type="EMBL" id="JAHTBI010000085">
    <property type="protein sequence ID" value="MBV6289581.1"/>
    <property type="molecule type" value="Genomic_DNA"/>
</dbReference>
<dbReference type="EC" id="3.1.4.52" evidence="3"/>
<dbReference type="Pfam" id="PF13426">
    <property type="entry name" value="PAS_9"/>
    <property type="match status" value="1"/>
</dbReference>
<dbReference type="InterPro" id="IPR003018">
    <property type="entry name" value="GAF"/>
</dbReference>
<dbReference type="PROSITE" id="PS50112">
    <property type="entry name" value="PAS"/>
    <property type="match status" value="2"/>
</dbReference>
<comment type="caution">
    <text evidence="9">The sequence shown here is derived from an EMBL/GenBank/DDBJ whole genome shotgun (WGS) entry which is preliminary data.</text>
</comment>
<reference evidence="9" key="1">
    <citation type="journal article" date="2022" name="Int. J. Syst. Evol. Microbiol.">
        <title>Pseudomonas aegrilactucae sp. nov. and Pseudomonas morbosilactucae sp. nov., pathogens causing bacterial rot of lettuce in Japan.</title>
        <authorList>
            <person name="Sawada H."/>
            <person name="Fujikawa T."/>
            <person name="Satou M."/>
        </authorList>
    </citation>
    <scope>NUCLEOTIDE SEQUENCE</scope>
    <source>
        <strain evidence="9">MAFF 301350</strain>
    </source>
</reference>
<dbReference type="Pfam" id="PF13185">
    <property type="entry name" value="GAF_2"/>
    <property type="match status" value="1"/>
</dbReference>
<feature type="domain" description="GGDEF" evidence="8">
    <location>
        <begin position="450"/>
        <end position="582"/>
    </location>
</feature>
<dbReference type="Pfam" id="PF00563">
    <property type="entry name" value="EAL"/>
    <property type="match status" value="1"/>
</dbReference>
<dbReference type="NCBIfam" id="TIGR00229">
    <property type="entry name" value="sensory_box"/>
    <property type="match status" value="2"/>
</dbReference>
<dbReference type="PIRSF" id="PIRSF005925">
    <property type="entry name" value="Dos"/>
    <property type="match status" value="1"/>
</dbReference>
<evidence type="ECO:0000256" key="4">
    <source>
        <dbReference type="ARBA" id="ARBA00022636"/>
    </source>
</evidence>
<dbReference type="InterPro" id="IPR012226">
    <property type="entry name" value="Diguanyl_cyclase/Pdiesterase"/>
</dbReference>
<reference evidence="9" key="2">
    <citation type="journal article" date="2023" name="Plant Pathol.">
        <title>Dismantling and reorganizing Pseudomonas marginalis sensu#lato.</title>
        <authorList>
            <person name="Sawada H."/>
            <person name="Fujikawa T."/>
            <person name="Satou M."/>
        </authorList>
    </citation>
    <scope>NUCLEOTIDE SEQUENCE</scope>
    <source>
        <strain evidence="9">MAFF 301350</strain>
    </source>
</reference>
<name>A0A9Q2XMU1_9PSED</name>
<dbReference type="Pfam" id="PF00989">
    <property type="entry name" value="PAS"/>
    <property type="match status" value="1"/>
</dbReference>
<dbReference type="SMART" id="SM00086">
    <property type="entry name" value="PAC"/>
    <property type="match status" value="2"/>
</dbReference>
<dbReference type="GO" id="GO:0006355">
    <property type="term" value="P:regulation of DNA-templated transcription"/>
    <property type="evidence" value="ECO:0007669"/>
    <property type="project" value="InterPro"/>
</dbReference>
<dbReference type="Pfam" id="PF00990">
    <property type="entry name" value="GGDEF"/>
    <property type="match status" value="1"/>
</dbReference>
<dbReference type="InterPro" id="IPR001610">
    <property type="entry name" value="PAC"/>
</dbReference>
<dbReference type="SMART" id="SM00267">
    <property type="entry name" value="GGDEF"/>
    <property type="match status" value="1"/>
</dbReference>
<gene>
    <name evidence="9" type="ORF">KUO17_21545</name>
</gene>
<accession>A0A9Q2XMU1</accession>
<dbReference type="FunFam" id="3.20.20.450:FF:000001">
    <property type="entry name" value="Cyclic di-GMP phosphodiesterase yahA"/>
    <property type="match status" value="1"/>
</dbReference>
<comment type="subcellular location">
    <subcellularLocation>
        <location evidence="2">Cell inner membrane</location>
    </subcellularLocation>
</comment>
<evidence type="ECO:0000259" key="7">
    <source>
        <dbReference type="PROSITE" id="PS50883"/>
    </source>
</evidence>
<proteinExistence type="predicted"/>
<dbReference type="FunFam" id="3.30.70.270:FF:000001">
    <property type="entry name" value="Diguanylate cyclase domain protein"/>
    <property type="match status" value="1"/>
</dbReference>
<evidence type="ECO:0000313" key="10">
    <source>
        <dbReference type="Proteomes" id="UP001106592"/>
    </source>
</evidence>
<dbReference type="PROSITE" id="PS50887">
    <property type="entry name" value="GGDEF"/>
    <property type="match status" value="1"/>
</dbReference>
<dbReference type="InterPro" id="IPR000160">
    <property type="entry name" value="GGDEF_dom"/>
</dbReference>
<dbReference type="CDD" id="cd01948">
    <property type="entry name" value="EAL"/>
    <property type="match status" value="1"/>
</dbReference>
<dbReference type="Proteomes" id="UP001106592">
    <property type="component" value="Unassembled WGS sequence"/>
</dbReference>
<dbReference type="CDD" id="cd00130">
    <property type="entry name" value="PAS"/>
    <property type="match status" value="2"/>
</dbReference>
<dbReference type="AlphaFoldDB" id="A0A9Q2XMU1"/>
<dbReference type="InterPro" id="IPR013767">
    <property type="entry name" value="PAS_fold"/>
</dbReference>
<dbReference type="GO" id="GO:0005886">
    <property type="term" value="C:plasma membrane"/>
    <property type="evidence" value="ECO:0007669"/>
    <property type="project" value="UniProtKB-SubCell"/>
</dbReference>
<dbReference type="GO" id="GO:0071111">
    <property type="term" value="F:cyclic-guanylate-specific phosphodiesterase activity"/>
    <property type="evidence" value="ECO:0007669"/>
    <property type="project" value="UniProtKB-EC"/>
</dbReference>
<dbReference type="SMART" id="SM00091">
    <property type="entry name" value="PAS"/>
    <property type="match status" value="2"/>
</dbReference>
<dbReference type="GO" id="GO:0071732">
    <property type="term" value="P:cellular response to nitric oxide"/>
    <property type="evidence" value="ECO:0007669"/>
    <property type="project" value="UniProtKB-ARBA"/>
</dbReference>
<protein>
    <recommendedName>
        <fullName evidence="3">cyclic-guanylate-specific phosphodiesterase</fullName>
        <ecNumber evidence="3">3.1.4.52</ecNumber>
    </recommendedName>
</protein>
<feature type="domain" description="PAS" evidence="6">
    <location>
        <begin position="131"/>
        <end position="173"/>
    </location>
</feature>
<evidence type="ECO:0000256" key="5">
    <source>
        <dbReference type="ARBA" id="ARBA00051114"/>
    </source>
</evidence>
<evidence type="ECO:0000313" key="9">
    <source>
        <dbReference type="EMBL" id="MBV6289581.1"/>
    </source>
</evidence>